<protein>
    <submittedName>
        <fullName evidence="1">PucR family transcriptional regulator</fullName>
    </submittedName>
</protein>
<evidence type="ECO:0000313" key="2">
    <source>
        <dbReference type="Proteomes" id="UP000248039"/>
    </source>
</evidence>
<comment type="caution">
    <text evidence="1">The sequence shown here is derived from an EMBL/GenBank/DDBJ whole genome shotgun (WGS) entry which is preliminary data.</text>
</comment>
<dbReference type="AlphaFoldDB" id="A0A2V4NQ21"/>
<feature type="non-terminal residue" evidence="1">
    <location>
        <position position="53"/>
    </location>
</feature>
<dbReference type="EMBL" id="PYBW01000052">
    <property type="protein sequence ID" value="PYC78228.1"/>
    <property type="molecule type" value="Genomic_DNA"/>
</dbReference>
<sequence>LPAGAVPRQLGAVWGDVSADALGDASADALGDVLADALGELLTALPGARGARL</sequence>
<accession>A0A2V4NQ21</accession>
<dbReference type="Proteomes" id="UP000248039">
    <property type="component" value="Unassembled WGS sequence"/>
</dbReference>
<gene>
    <name evidence="1" type="ORF">C7C46_16465</name>
</gene>
<reference evidence="1 2" key="1">
    <citation type="submission" date="2018-03" db="EMBL/GenBank/DDBJ databases">
        <title>Bioinformatic expansion and discovery of thiopeptide antibiotics.</title>
        <authorList>
            <person name="Schwalen C.J."/>
            <person name="Hudson G.A."/>
            <person name="Mitchell D.A."/>
        </authorList>
    </citation>
    <scope>NUCLEOTIDE SEQUENCE [LARGE SCALE GENOMIC DNA]</scope>
    <source>
        <strain evidence="1 2">ATCC 21389</strain>
    </source>
</reference>
<name>A0A2V4NQ21_9ACTN</name>
<proteinExistence type="predicted"/>
<organism evidence="1 2">
    <name type="scientific">Streptomyces tateyamensis</name>
    <dbReference type="NCBI Taxonomy" id="565073"/>
    <lineage>
        <taxon>Bacteria</taxon>
        <taxon>Bacillati</taxon>
        <taxon>Actinomycetota</taxon>
        <taxon>Actinomycetes</taxon>
        <taxon>Kitasatosporales</taxon>
        <taxon>Streptomycetaceae</taxon>
        <taxon>Streptomyces</taxon>
    </lineage>
</organism>
<feature type="non-terminal residue" evidence="1">
    <location>
        <position position="1"/>
    </location>
</feature>
<keyword evidence="2" id="KW-1185">Reference proteome</keyword>
<evidence type="ECO:0000313" key="1">
    <source>
        <dbReference type="EMBL" id="PYC78228.1"/>
    </source>
</evidence>